<feature type="domain" description="Rod shape-determining protein MreC beta-barrel core" evidence="8">
    <location>
        <begin position="136"/>
        <end position="281"/>
    </location>
</feature>
<feature type="compositionally biased region" description="Low complexity" evidence="6">
    <location>
        <begin position="356"/>
        <end position="372"/>
    </location>
</feature>
<evidence type="ECO:0000313" key="9">
    <source>
        <dbReference type="EMBL" id="EFL44183.1"/>
    </source>
</evidence>
<dbReference type="Gene3D" id="2.40.10.350">
    <property type="entry name" value="Rod shape-determining protein MreC, domain 2"/>
    <property type="match status" value="1"/>
</dbReference>
<evidence type="ECO:0000259" key="8">
    <source>
        <dbReference type="Pfam" id="PF04085"/>
    </source>
</evidence>
<dbReference type="InterPro" id="IPR007221">
    <property type="entry name" value="MreC"/>
</dbReference>
<name>A0ABP2J4E4_9ACTN</name>
<keyword evidence="7" id="KW-1133">Transmembrane helix</keyword>
<dbReference type="InterPro" id="IPR055342">
    <property type="entry name" value="MreC_beta-barrel_core"/>
</dbReference>
<comment type="caution">
    <text evidence="9">The sequence shown here is derived from an EMBL/GenBank/DDBJ whole genome shotgun (WGS) entry which is preliminary data.</text>
</comment>
<dbReference type="PANTHER" id="PTHR34138:SF1">
    <property type="entry name" value="CELL SHAPE-DETERMINING PROTEIN MREC"/>
    <property type="match status" value="1"/>
</dbReference>
<feature type="region of interest" description="Disordered" evidence="6">
    <location>
        <begin position="286"/>
        <end position="398"/>
    </location>
</feature>
<feature type="coiled-coil region" evidence="5">
    <location>
        <begin position="90"/>
        <end position="117"/>
    </location>
</feature>
<proteinExistence type="inferred from homology"/>
<keyword evidence="5" id="KW-0175">Coiled coil</keyword>
<evidence type="ECO:0000256" key="2">
    <source>
        <dbReference type="ARBA" id="ARBA00013855"/>
    </source>
</evidence>
<dbReference type="Gene3D" id="2.40.10.340">
    <property type="entry name" value="Rod shape-determining protein MreC, domain 1"/>
    <property type="match status" value="1"/>
</dbReference>
<evidence type="ECO:0000256" key="7">
    <source>
        <dbReference type="SAM" id="Phobius"/>
    </source>
</evidence>
<dbReference type="NCBIfam" id="TIGR00219">
    <property type="entry name" value="mreC"/>
    <property type="match status" value="1"/>
</dbReference>
<dbReference type="RefSeq" id="WP_006303891.1">
    <property type="nucleotide sequence ID" value="NZ_AEDQ01000017.1"/>
</dbReference>
<reference evidence="9 10" key="1">
    <citation type="submission" date="2010-08" db="EMBL/GenBank/DDBJ databases">
        <authorList>
            <person name="Durkin A.S."/>
            <person name="Madupu R."/>
            <person name="Torralba M."/>
            <person name="Gillis M."/>
            <person name="Methe B."/>
            <person name="Sutton G."/>
            <person name="Nelson K.E."/>
        </authorList>
    </citation>
    <scope>NUCLEOTIDE SEQUENCE [LARGE SCALE GENOMIC DNA]</scope>
    <source>
        <strain evidence="9 10">PB189-T1-4</strain>
    </source>
</reference>
<keyword evidence="7" id="KW-0812">Transmembrane</keyword>
<evidence type="ECO:0000256" key="6">
    <source>
        <dbReference type="SAM" id="MobiDB-lite"/>
    </source>
</evidence>
<evidence type="ECO:0000256" key="1">
    <source>
        <dbReference type="ARBA" id="ARBA00009369"/>
    </source>
</evidence>
<evidence type="ECO:0000313" key="10">
    <source>
        <dbReference type="Proteomes" id="UP000004431"/>
    </source>
</evidence>
<keyword evidence="7" id="KW-0472">Membrane</keyword>
<feature type="compositionally biased region" description="Basic and acidic residues" evidence="6">
    <location>
        <begin position="286"/>
        <end position="300"/>
    </location>
</feature>
<comment type="similarity">
    <text evidence="1">Belongs to the MreC family.</text>
</comment>
<evidence type="ECO:0000256" key="4">
    <source>
        <dbReference type="ARBA" id="ARBA00032089"/>
    </source>
</evidence>
<accession>A0ABP2J4E4</accession>
<feature type="compositionally biased region" description="Basic and acidic residues" evidence="6">
    <location>
        <begin position="333"/>
        <end position="343"/>
    </location>
</feature>
<sequence length="398" mass="41982">MPSLFERTKHRGTIARPQDNALRTLIVCVVLSVALLIVTTRSFAQIPVMGVRSVAAVVAMPVQYVAALVGAPFRTAGTWFGNAGADSQTLSELKEENAKLTSQIAELKETALTAQRLQDLLALKSSYNLQSVAVRIIAGSHTSWESTVTIDKGSAHGLRVGMPVVDSNGAIGQIIECDVTSSVVRLISDEKSSISAMIQSNRAQGIIQGSIDGTVKLRFINTNLEAHVGDIVVTSGLGGIFPKGIPIGKIASVNKTPGSLYYDIRITPLSQTENLEEVLVVTSLTEEQKATDGDMAKANEQDTATNQDVASIKERPVSATNAPDAHTPANNGESKDAHGKDASTSHTQQGKKPSGDNATSNKSSADASNKKAQSGSSAGGFIVPSWSFADTYLSEKEH</sequence>
<feature type="transmembrane region" description="Helical" evidence="7">
    <location>
        <begin position="21"/>
        <end position="39"/>
    </location>
</feature>
<gene>
    <name evidence="9" type="primary">mreC</name>
    <name evidence="9" type="ORF">HMPREF9248_1084</name>
</gene>
<dbReference type="InterPro" id="IPR042175">
    <property type="entry name" value="Cell/Rod_MreC_2"/>
</dbReference>
<keyword evidence="3" id="KW-0133">Cell shape</keyword>
<protein>
    <recommendedName>
        <fullName evidence="2">Cell shape-determining protein MreC</fullName>
    </recommendedName>
    <alternativeName>
        <fullName evidence="4">Cell shape protein MreC</fullName>
    </alternativeName>
</protein>
<keyword evidence="10" id="KW-1185">Reference proteome</keyword>
<dbReference type="PANTHER" id="PTHR34138">
    <property type="entry name" value="CELL SHAPE-DETERMINING PROTEIN MREC"/>
    <property type="match status" value="1"/>
</dbReference>
<evidence type="ECO:0000256" key="3">
    <source>
        <dbReference type="ARBA" id="ARBA00022960"/>
    </source>
</evidence>
<dbReference type="EMBL" id="AEDQ01000017">
    <property type="protein sequence ID" value="EFL44183.1"/>
    <property type="molecule type" value="Genomic_DNA"/>
</dbReference>
<evidence type="ECO:0000256" key="5">
    <source>
        <dbReference type="SAM" id="Coils"/>
    </source>
</evidence>
<dbReference type="Proteomes" id="UP000004431">
    <property type="component" value="Unassembled WGS sequence"/>
</dbReference>
<dbReference type="Pfam" id="PF04085">
    <property type="entry name" value="MreC"/>
    <property type="match status" value="1"/>
</dbReference>
<organism evidence="9 10">
    <name type="scientific">Fannyhessea vaginae PB189-T1-4</name>
    <dbReference type="NCBI Taxonomy" id="866774"/>
    <lineage>
        <taxon>Bacteria</taxon>
        <taxon>Bacillati</taxon>
        <taxon>Actinomycetota</taxon>
        <taxon>Coriobacteriia</taxon>
        <taxon>Coriobacteriales</taxon>
        <taxon>Atopobiaceae</taxon>
        <taxon>Fannyhessea</taxon>
    </lineage>
</organism>
<dbReference type="InterPro" id="IPR042177">
    <property type="entry name" value="Cell/Rod_1"/>
</dbReference>